<protein>
    <submittedName>
        <fullName evidence="1">Uncharacterized protein</fullName>
    </submittedName>
</protein>
<name>A0A417YGN6_9BACI</name>
<dbReference type="EMBL" id="QWEH01000007">
    <property type="protein sequence ID" value="RHW31963.1"/>
    <property type="molecule type" value="Genomic_DNA"/>
</dbReference>
<sequence length="123" mass="14635">MSRLKLVDLESESVEYKELKNKKIYRPTAIPYVYFNYCCENKGDFTLLKYDPIFGTDVIISKSLGFIKIPYKLLEKLKAWYNRKLMYIAINLHNKRKIDLPEGVRLSLLDVWNLRKEKKKGVK</sequence>
<comment type="caution">
    <text evidence="1">The sequence shown here is derived from an EMBL/GenBank/DDBJ whole genome shotgun (WGS) entry which is preliminary data.</text>
</comment>
<organism evidence="1 2">
    <name type="scientific">Oceanobacillus profundus</name>
    <dbReference type="NCBI Taxonomy" id="372463"/>
    <lineage>
        <taxon>Bacteria</taxon>
        <taxon>Bacillati</taxon>
        <taxon>Bacillota</taxon>
        <taxon>Bacilli</taxon>
        <taxon>Bacillales</taxon>
        <taxon>Bacillaceae</taxon>
        <taxon>Oceanobacillus</taxon>
    </lineage>
</organism>
<keyword evidence="2" id="KW-1185">Reference proteome</keyword>
<proteinExistence type="predicted"/>
<evidence type="ECO:0000313" key="2">
    <source>
        <dbReference type="Proteomes" id="UP000285456"/>
    </source>
</evidence>
<gene>
    <name evidence="1" type="ORF">D1B32_12040</name>
</gene>
<dbReference type="RefSeq" id="WP_118889521.1">
    <property type="nucleotide sequence ID" value="NZ_PHUT01000007.1"/>
</dbReference>
<accession>A0A417YGN6</accession>
<dbReference type="AlphaFoldDB" id="A0A417YGN6"/>
<dbReference type="Proteomes" id="UP000285456">
    <property type="component" value="Unassembled WGS sequence"/>
</dbReference>
<evidence type="ECO:0000313" key="1">
    <source>
        <dbReference type="EMBL" id="RHW31963.1"/>
    </source>
</evidence>
<reference evidence="1 2" key="1">
    <citation type="journal article" date="2007" name="Int. J. Syst. Evol. Microbiol.">
        <title>Oceanobacillus profundus sp. nov., isolated from a deep-sea sediment core.</title>
        <authorList>
            <person name="Kim Y.G."/>
            <person name="Choi D.H."/>
            <person name="Hyun S."/>
            <person name="Cho B.C."/>
        </authorList>
    </citation>
    <scope>NUCLEOTIDE SEQUENCE [LARGE SCALE GENOMIC DNA]</scope>
    <source>
        <strain evidence="1 2">DSM 18246</strain>
    </source>
</reference>